<name>A0A1J1LRA6_9CYAN</name>
<dbReference type="AlphaFoldDB" id="A0A1J1LRA6"/>
<dbReference type="Gene3D" id="1.10.287.950">
    <property type="entry name" value="Methyl-accepting chemotaxis protein"/>
    <property type="match status" value="1"/>
</dbReference>
<keyword evidence="2" id="KW-1185">Reference proteome</keyword>
<dbReference type="STRING" id="671072.PL9214640537"/>
<dbReference type="RefSeq" id="WP_072721091.1">
    <property type="nucleotide sequence ID" value="NZ_LN889812.1"/>
</dbReference>
<evidence type="ECO:0000313" key="2">
    <source>
        <dbReference type="Proteomes" id="UP000184315"/>
    </source>
</evidence>
<sequence>MSSQSPITFDSTLASVLSYDFTVSSSTLGQSVAKKFAQNPDLPGVIIMDNRDFLGMISRAKFREQVNTTQRENLYFNQPIQMLLDYLRIPALLLDQNCKIGEAVNSALNRSKELIYEPIVVVFDNKFYRILDIQTLLLAQNQLLNHAQTLIQQQQSQVEHSFKIIEVEQRKFKKYTKYYQSQQEVIKKNYGDFLKIKQQEIFETAQKITEINEDFLQLSQLVIGETNKSFHSIYVSANSIHADTTHVQRISESISNDLESIHSACNLIAKILQQIRHLAVQASIIAHQSQSPSQGFSRINLEINQLLNQILNVNQQMNKVANHFRFHAQKLQDIAENDAEISRSILSKLERAELVVKELERLIDNYDPNLIILIVEQAKNMSPELIPSFISKIEKLALTPEENPSSEANPQHLIGLIERTLQQRNLNSPPEP</sequence>
<gene>
    <name evidence="1" type="ORF">PL9214640537</name>
</gene>
<reference evidence="2" key="1">
    <citation type="submission" date="2015-10" db="EMBL/GenBank/DDBJ databases">
        <authorList>
            <person name="Regsiter A."/>
            <person name="william w."/>
        </authorList>
    </citation>
    <scope>NUCLEOTIDE SEQUENCE [LARGE SCALE GENOMIC DNA]</scope>
</reference>
<protein>
    <recommendedName>
        <fullName evidence="3">Methyl-accepting chemotaxis sensory transducer</fullName>
    </recommendedName>
</protein>
<accession>A0A1J1LRA6</accession>
<organism evidence="1 2">
    <name type="scientific">Planktothrix tepida PCC 9214</name>
    <dbReference type="NCBI Taxonomy" id="671072"/>
    <lineage>
        <taxon>Bacteria</taxon>
        <taxon>Bacillati</taxon>
        <taxon>Cyanobacteriota</taxon>
        <taxon>Cyanophyceae</taxon>
        <taxon>Oscillatoriophycideae</taxon>
        <taxon>Oscillatoriales</taxon>
        <taxon>Microcoleaceae</taxon>
        <taxon>Planktothrix</taxon>
    </lineage>
</organism>
<evidence type="ECO:0008006" key="3">
    <source>
        <dbReference type="Google" id="ProtNLM"/>
    </source>
</evidence>
<proteinExistence type="predicted"/>
<dbReference type="EMBL" id="CZDF01000171">
    <property type="protein sequence ID" value="CUR34530.1"/>
    <property type="molecule type" value="Genomic_DNA"/>
</dbReference>
<dbReference type="OrthoDB" id="440591at2"/>
<dbReference type="Proteomes" id="UP000184315">
    <property type="component" value="Unassembled WGS sequence"/>
</dbReference>
<evidence type="ECO:0000313" key="1">
    <source>
        <dbReference type="EMBL" id="CUR34530.1"/>
    </source>
</evidence>